<dbReference type="STRING" id="1413211.U473_02375"/>
<gene>
    <name evidence="10" type="ORF">U473_02375</name>
</gene>
<dbReference type="OrthoDB" id="107771at2"/>
<dbReference type="Pfam" id="PF00672">
    <property type="entry name" value="HAMP"/>
    <property type="match status" value="1"/>
</dbReference>
<keyword evidence="7" id="KW-0812">Transmembrane</keyword>
<comment type="caution">
    <text evidence="10">The sequence shown here is derived from an EMBL/GenBank/DDBJ whole genome shotgun (WGS) entry which is preliminary data.</text>
</comment>
<dbReference type="SMART" id="SM00304">
    <property type="entry name" value="HAMP"/>
    <property type="match status" value="1"/>
</dbReference>
<evidence type="ECO:0000256" key="7">
    <source>
        <dbReference type="SAM" id="Phobius"/>
    </source>
</evidence>
<evidence type="ECO:0000256" key="1">
    <source>
        <dbReference type="ARBA" id="ARBA00004236"/>
    </source>
</evidence>
<keyword evidence="3 7" id="KW-0472">Membrane</keyword>
<feature type="domain" description="HAMP" evidence="9">
    <location>
        <begin position="183"/>
        <end position="236"/>
    </location>
</feature>
<evidence type="ECO:0000256" key="3">
    <source>
        <dbReference type="ARBA" id="ARBA00023136"/>
    </source>
</evidence>
<evidence type="ECO:0000256" key="6">
    <source>
        <dbReference type="PROSITE-ProRule" id="PRU00284"/>
    </source>
</evidence>
<keyword evidence="11" id="KW-1185">Reference proteome</keyword>
<comment type="similarity">
    <text evidence="5">Belongs to the methyl-accepting chemotaxis (MCP) protein family.</text>
</comment>
<accession>A0A135L265</accession>
<evidence type="ECO:0000256" key="4">
    <source>
        <dbReference type="ARBA" id="ARBA00023224"/>
    </source>
</evidence>
<keyword evidence="4 6" id="KW-0807">Transducer</keyword>
<organism evidence="10 11">
    <name type="scientific">Tepidibacillus decaturensis</name>
    <dbReference type="NCBI Taxonomy" id="1413211"/>
    <lineage>
        <taxon>Bacteria</taxon>
        <taxon>Bacillati</taxon>
        <taxon>Bacillota</taxon>
        <taxon>Bacilli</taxon>
        <taxon>Bacillales</taxon>
        <taxon>Bacillaceae</taxon>
        <taxon>Tepidibacillus</taxon>
    </lineage>
</organism>
<dbReference type="AlphaFoldDB" id="A0A135L265"/>
<dbReference type="InterPro" id="IPR003660">
    <property type="entry name" value="HAMP_dom"/>
</dbReference>
<keyword evidence="2" id="KW-1003">Cell membrane</keyword>
<evidence type="ECO:0008006" key="12">
    <source>
        <dbReference type="Google" id="ProtNLM"/>
    </source>
</evidence>
<evidence type="ECO:0000259" key="9">
    <source>
        <dbReference type="PROSITE" id="PS50885"/>
    </source>
</evidence>
<dbReference type="Proteomes" id="UP000070352">
    <property type="component" value="Unassembled WGS sequence"/>
</dbReference>
<dbReference type="SMART" id="SM00283">
    <property type="entry name" value="MA"/>
    <property type="match status" value="1"/>
</dbReference>
<keyword evidence="7" id="KW-1133">Transmembrane helix</keyword>
<evidence type="ECO:0000259" key="8">
    <source>
        <dbReference type="PROSITE" id="PS50111"/>
    </source>
</evidence>
<dbReference type="Gene3D" id="1.10.287.950">
    <property type="entry name" value="Methyl-accepting chemotaxis protein"/>
    <property type="match status" value="1"/>
</dbReference>
<dbReference type="CDD" id="cd11386">
    <property type="entry name" value="MCP_signal"/>
    <property type="match status" value="1"/>
</dbReference>
<dbReference type="CDD" id="cd06225">
    <property type="entry name" value="HAMP"/>
    <property type="match status" value="1"/>
</dbReference>
<dbReference type="GO" id="GO:0005886">
    <property type="term" value="C:plasma membrane"/>
    <property type="evidence" value="ECO:0007669"/>
    <property type="project" value="UniProtKB-SubCell"/>
</dbReference>
<feature type="transmembrane region" description="Helical" evidence="7">
    <location>
        <begin position="162"/>
        <end position="185"/>
    </location>
</feature>
<dbReference type="PROSITE" id="PS50885">
    <property type="entry name" value="HAMP"/>
    <property type="match status" value="1"/>
</dbReference>
<evidence type="ECO:0000256" key="5">
    <source>
        <dbReference type="ARBA" id="ARBA00029447"/>
    </source>
</evidence>
<dbReference type="PROSITE" id="PS50111">
    <property type="entry name" value="CHEMOTAXIS_TRANSDUC_2"/>
    <property type="match status" value="1"/>
</dbReference>
<reference evidence="10 11" key="1">
    <citation type="submission" date="2016-02" db="EMBL/GenBank/DDBJ databases">
        <title>Draft Genome for Tepidibacillus decaturensis nov. sp. Strain Z9, an Anaerobic, Moderately Thermophilic and Heterotrophic Bacterium from Deep Subsurface of the Illinois Basin, USA.</title>
        <authorList>
            <person name="Dong Y."/>
            <person name="Chang J.Y."/>
            <person name="Sanford R."/>
            <person name="Fouke B.W."/>
        </authorList>
    </citation>
    <scope>NUCLEOTIDE SEQUENCE [LARGE SCALE GENOMIC DNA]</scope>
    <source>
        <strain evidence="10 11">Z9</strain>
    </source>
</reference>
<protein>
    <recommendedName>
        <fullName evidence="12">Chemotaxis protein</fullName>
    </recommendedName>
</protein>
<dbReference type="Gene3D" id="6.10.340.10">
    <property type="match status" value="1"/>
</dbReference>
<dbReference type="Pfam" id="PF00015">
    <property type="entry name" value="MCPsignal"/>
    <property type="match status" value="1"/>
</dbReference>
<dbReference type="GO" id="GO:0007165">
    <property type="term" value="P:signal transduction"/>
    <property type="evidence" value="ECO:0007669"/>
    <property type="project" value="UniProtKB-KW"/>
</dbReference>
<evidence type="ECO:0000256" key="2">
    <source>
        <dbReference type="ARBA" id="ARBA00022475"/>
    </source>
</evidence>
<dbReference type="SUPFAM" id="SSF58104">
    <property type="entry name" value="Methyl-accepting chemotaxis protein (MCP) signaling domain"/>
    <property type="match status" value="1"/>
</dbReference>
<dbReference type="PANTHER" id="PTHR32089">
    <property type="entry name" value="METHYL-ACCEPTING CHEMOTAXIS PROTEIN MCPB"/>
    <property type="match status" value="1"/>
</dbReference>
<sequence>MAFVSLFALYQMIQIQKSYEDIVQNDMNTMIEAQELESNIIRELSYIQKLGLTKDERLIDQIEKLKTENHKKLNELVTKLRTEADQREFKKLQIIYTNYNEIEKLMIEAAQQDDIREFVSLMDKKMAETLADKMMNNVEIIKQGIFEQQQIDNDKVNHIRQLVLITTLITILLAVAIAIVFARMISTPVKLLDKHASLMADGDLTQQIPNIKNNDEIGHLVRTFEYLQEQLKQMVAKIQVHAEQVASTSVELAASTEQTTQSTEQISLTMQEMAANSDTQVVNVQETAEFIDQFQQGIVHITENANDASTGAAKTSTLANNGMNMLRETIKQMNGIGKTVDQSVNVVTRLNERSQKINEIVDLITNIADQTNLLALNAAIEAARAGEHGRGFAVVADEVRKLAEQSGNAAKNIAGMIIEIKEDTTKVVQSMTKGNDEVKEGILAVEKVNIAFEEILTSIQHVALTSDSTLNAAKAMEQYVTKVISAIEEMKKGIEGNASFTQTVAAASEEQNASMEEVRSSIESLSYMAEELRELINQFKIA</sequence>
<name>A0A135L265_9BACI</name>
<proteinExistence type="inferred from homology"/>
<dbReference type="InterPro" id="IPR004089">
    <property type="entry name" value="MCPsignal_dom"/>
</dbReference>
<dbReference type="EMBL" id="LSKU01000001">
    <property type="protein sequence ID" value="KXG42997.1"/>
    <property type="molecule type" value="Genomic_DNA"/>
</dbReference>
<dbReference type="PANTHER" id="PTHR32089:SF112">
    <property type="entry name" value="LYSOZYME-LIKE PROTEIN-RELATED"/>
    <property type="match status" value="1"/>
</dbReference>
<evidence type="ECO:0000313" key="11">
    <source>
        <dbReference type="Proteomes" id="UP000070352"/>
    </source>
</evidence>
<comment type="subcellular location">
    <subcellularLocation>
        <location evidence="1">Cell membrane</location>
    </subcellularLocation>
</comment>
<evidence type="ECO:0000313" key="10">
    <source>
        <dbReference type="EMBL" id="KXG42997.1"/>
    </source>
</evidence>
<feature type="domain" description="Methyl-accepting transducer" evidence="8">
    <location>
        <begin position="255"/>
        <end position="526"/>
    </location>
</feature>